<feature type="chain" id="PRO_5043798330" evidence="2">
    <location>
        <begin position="25"/>
        <end position="108"/>
    </location>
</feature>
<keyword evidence="2" id="KW-0732">Signal</keyword>
<name>A0AAV6THU4_9ARAC</name>
<accession>A0AAV6THU4</accession>
<protein>
    <submittedName>
        <fullName evidence="3">Uncharacterized protein</fullName>
    </submittedName>
</protein>
<evidence type="ECO:0000313" key="4">
    <source>
        <dbReference type="Proteomes" id="UP000827092"/>
    </source>
</evidence>
<feature type="signal peptide" evidence="2">
    <location>
        <begin position="1"/>
        <end position="24"/>
    </location>
</feature>
<dbReference type="AlphaFoldDB" id="A0AAV6THU4"/>
<comment type="caution">
    <text evidence="3">The sequence shown here is derived from an EMBL/GenBank/DDBJ whole genome shotgun (WGS) entry which is preliminary data.</text>
</comment>
<evidence type="ECO:0000256" key="2">
    <source>
        <dbReference type="SAM" id="SignalP"/>
    </source>
</evidence>
<evidence type="ECO:0000313" key="3">
    <source>
        <dbReference type="EMBL" id="KAG8171253.1"/>
    </source>
</evidence>
<keyword evidence="4" id="KW-1185">Reference proteome</keyword>
<dbReference type="Proteomes" id="UP000827092">
    <property type="component" value="Unassembled WGS sequence"/>
</dbReference>
<reference evidence="3 4" key="1">
    <citation type="journal article" date="2022" name="Nat. Ecol. Evol.">
        <title>A masculinizing supergene underlies an exaggerated male reproductive morph in a spider.</title>
        <authorList>
            <person name="Hendrickx F."/>
            <person name="De Corte Z."/>
            <person name="Sonet G."/>
            <person name="Van Belleghem S.M."/>
            <person name="Kostlbacher S."/>
            <person name="Vangestel C."/>
        </authorList>
    </citation>
    <scope>NUCLEOTIDE SEQUENCE [LARGE SCALE GENOMIC DNA]</scope>
    <source>
        <strain evidence="3">W744_W776</strain>
    </source>
</reference>
<sequence length="108" mass="12001">MTLTRHFFLFLCLALLSSMTITQGAPSGQSLQLQATPLWKKLSPPDDSSDTVLRRVKRQRRRKGGHGAARSFCDKFGCQSSRYGRNSGGCGSGFRFDRRSGSCRRLGK</sequence>
<dbReference type="EMBL" id="JAFNEN010004245">
    <property type="protein sequence ID" value="KAG8171253.1"/>
    <property type="molecule type" value="Genomic_DNA"/>
</dbReference>
<evidence type="ECO:0000256" key="1">
    <source>
        <dbReference type="SAM" id="MobiDB-lite"/>
    </source>
</evidence>
<organism evidence="3 4">
    <name type="scientific">Oedothorax gibbosus</name>
    <dbReference type="NCBI Taxonomy" id="931172"/>
    <lineage>
        <taxon>Eukaryota</taxon>
        <taxon>Metazoa</taxon>
        <taxon>Ecdysozoa</taxon>
        <taxon>Arthropoda</taxon>
        <taxon>Chelicerata</taxon>
        <taxon>Arachnida</taxon>
        <taxon>Araneae</taxon>
        <taxon>Araneomorphae</taxon>
        <taxon>Entelegynae</taxon>
        <taxon>Araneoidea</taxon>
        <taxon>Linyphiidae</taxon>
        <taxon>Erigoninae</taxon>
        <taxon>Oedothorax</taxon>
    </lineage>
</organism>
<proteinExistence type="predicted"/>
<feature type="region of interest" description="Disordered" evidence="1">
    <location>
        <begin position="86"/>
        <end position="108"/>
    </location>
</feature>
<gene>
    <name evidence="3" type="ORF">JTE90_003514</name>
</gene>